<proteinExistence type="predicted"/>
<feature type="compositionally biased region" description="Basic residues" evidence="1">
    <location>
        <begin position="939"/>
        <end position="950"/>
    </location>
</feature>
<feature type="compositionally biased region" description="Basic and acidic residues" evidence="1">
    <location>
        <begin position="369"/>
        <end position="378"/>
    </location>
</feature>
<comment type="caution">
    <text evidence="2">The sequence shown here is derived from an EMBL/GenBank/DDBJ whole genome shotgun (WGS) entry which is preliminary data.</text>
</comment>
<dbReference type="EMBL" id="JAWXYG010000009">
    <property type="protein sequence ID" value="KAK4263532.1"/>
    <property type="molecule type" value="Genomic_DNA"/>
</dbReference>
<organism evidence="2 3">
    <name type="scientific">Acacia crassicarpa</name>
    <name type="common">northern wattle</name>
    <dbReference type="NCBI Taxonomy" id="499986"/>
    <lineage>
        <taxon>Eukaryota</taxon>
        <taxon>Viridiplantae</taxon>
        <taxon>Streptophyta</taxon>
        <taxon>Embryophyta</taxon>
        <taxon>Tracheophyta</taxon>
        <taxon>Spermatophyta</taxon>
        <taxon>Magnoliopsida</taxon>
        <taxon>eudicotyledons</taxon>
        <taxon>Gunneridae</taxon>
        <taxon>Pentapetalae</taxon>
        <taxon>rosids</taxon>
        <taxon>fabids</taxon>
        <taxon>Fabales</taxon>
        <taxon>Fabaceae</taxon>
        <taxon>Caesalpinioideae</taxon>
        <taxon>mimosoid clade</taxon>
        <taxon>Acacieae</taxon>
        <taxon>Acacia</taxon>
    </lineage>
</organism>
<accession>A0AAE1J460</accession>
<evidence type="ECO:0000256" key="1">
    <source>
        <dbReference type="SAM" id="MobiDB-lite"/>
    </source>
</evidence>
<dbReference type="PANTHER" id="PTHR33167">
    <property type="entry name" value="TRANSCRIPTION FACTOR, PUTATIVE (DUF863)-RELATED"/>
    <property type="match status" value="1"/>
</dbReference>
<reference evidence="2" key="1">
    <citation type="submission" date="2023-10" db="EMBL/GenBank/DDBJ databases">
        <title>Chromosome-level genome of the transformable northern wattle, Acacia crassicarpa.</title>
        <authorList>
            <person name="Massaro I."/>
            <person name="Sinha N.R."/>
            <person name="Poethig S."/>
            <person name="Leichty A.R."/>
        </authorList>
    </citation>
    <scope>NUCLEOTIDE SEQUENCE</scope>
    <source>
        <strain evidence="2">Acra3RX</strain>
        <tissue evidence="2">Leaf</tissue>
    </source>
</reference>
<feature type="compositionally biased region" description="Low complexity" evidence="1">
    <location>
        <begin position="466"/>
        <end position="477"/>
    </location>
</feature>
<feature type="region of interest" description="Disordered" evidence="1">
    <location>
        <begin position="1050"/>
        <end position="1081"/>
    </location>
</feature>
<dbReference type="AlphaFoldDB" id="A0AAE1J460"/>
<name>A0AAE1J460_9FABA</name>
<feature type="region of interest" description="Disordered" evidence="1">
    <location>
        <begin position="360"/>
        <end position="379"/>
    </location>
</feature>
<protein>
    <submittedName>
        <fullName evidence="2">Uncharacterized protein</fullName>
    </submittedName>
</protein>
<dbReference type="PANTHER" id="PTHR33167:SF4">
    <property type="entry name" value="TRANSCRIPTION FACTOR, PUTATIVE (DUF863)-RELATED"/>
    <property type="match status" value="1"/>
</dbReference>
<gene>
    <name evidence="2" type="ORF">QN277_028927</name>
</gene>
<dbReference type="Pfam" id="PF05904">
    <property type="entry name" value="DUF863"/>
    <property type="match status" value="1"/>
</dbReference>
<feature type="region of interest" description="Disordered" evidence="1">
    <location>
        <begin position="984"/>
        <end position="1033"/>
    </location>
</feature>
<dbReference type="Proteomes" id="UP001293593">
    <property type="component" value="Unassembled WGS sequence"/>
</dbReference>
<evidence type="ECO:0000313" key="3">
    <source>
        <dbReference type="Proteomes" id="UP001293593"/>
    </source>
</evidence>
<feature type="region of interest" description="Disordered" evidence="1">
    <location>
        <begin position="443"/>
        <end position="478"/>
    </location>
</feature>
<feature type="region of interest" description="Disordered" evidence="1">
    <location>
        <begin position="616"/>
        <end position="647"/>
    </location>
</feature>
<evidence type="ECO:0000313" key="2">
    <source>
        <dbReference type="EMBL" id="KAK4263532.1"/>
    </source>
</evidence>
<dbReference type="InterPro" id="IPR008581">
    <property type="entry name" value="DUF863_pln"/>
</dbReference>
<feature type="compositionally biased region" description="Pro residues" evidence="1">
    <location>
        <begin position="1012"/>
        <end position="1029"/>
    </location>
</feature>
<sequence>MGTKVHNLPGYYSMRDLNEESSSCGWPLFYGDKTLSNGQYYNNYLSSASADACLTYDRDVVKQTMIEHETVFRSQVRELHRLYRTQRDLMDEVKRKELHRNKIPVESSFSTGPLVSQITTEDGQKWHVPCFPMVNSVGARPSISGAEGFHSPLSSVKGNSKQAGLFPSPNGSSSKDVEVLECRPSKARRKMFDLHLPADEYIDTGESEKFSDEKISGTTINHTDRDCKLKREGDMKVPCGKAGSPEDTSKCEQSERTRNGLADLNEPVQVEESNASACFQPLSNNLCQGATERSDFSSKEKSCLFDLNRHHATDIRPRYNGYMVSNGNGKLWIPSVLEEAGQAKSNLKPIPQVLKEEKSLLSSHTTQDALDKAHEPHSDYLGNQRKVDIWRDKTVYDLEAGERLHEIPTIKHLESSVSSHKSSLFAVASSNVAKSWSHSASSWEMSNSSSSQKGLSVQRPPCQNASGPSGKSSQSGQANGILTDSWSLNVDSMYSPGFQCEARVQNGFYPGSSSGSKEPSVNVSSVSYDYLNRNNSIKGATELFNHGSARYCNGLNCNERRSGKDINLNVMLSSDSSNNQLSQSGLATVDGELKREENLPVLPWLRPKSVCKNEVQNDGRGLTGRDLSYTQAASTSNKDETGKGPRGNLMQNVTSFLYSNGVEPRGTDIGDITSNKKILGVPIFDMPRISPKKESSTIPKTSDIEAVENNRKKRVLDINLPCDVIDLDQEDDDTEAIAGKKESAATESNCRNLIDLNLSMSEEEASLTTIPSTNVRMVPEIDLEAPAVPETEEDTVPEEKLLETPPLVSTQDLRDKVEQPQDEQLLMQAAEAIVAISSHSCNQVADVTAGPPESSPMVDPLSWFAEVISSCIDDDGAKLRTSVENDGENNEESSTEAMDYFESMTLQLTETKEEDYMPKPLVPENIILEETGTTVLPTRTRRGPARRGRQRRDFQRDILPGLTSLSRHEVTEDLQTFGGLMRATGHSWSGLTRRSSSRNGYGRGRRRLTVTPSPPPPLPPPLPPPPSPPVATNEACAPLFHQLNNIEVGLEDRSLTGWGKTTRRPRRQRCPAGNPAPIPLT</sequence>
<keyword evidence="3" id="KW-1185">Reference proteome</keyword>
<feature type="region of interest" description="Disordered" evidence="1">
    <location>
        <begin position="938"/>
        <end position="960"/>
    </location>
</feature>